<feature type="compositionally biased region" description="Acidic residues" evidence="6">
    <location>
        <begin position="843"/>
        <end position="859"/>
    </location>
</feature>
<dbReference type="FunFam" id="1.10.10.10:FF:000017">
    <property type="entry name" value="transcription factor RFX3 isoform X1"/>
    <property type="match status" value="1"/>
</dbReference>
<dbReference type="InterPro" id="IPR057321">
    <property type="entry name" value="RFX1-4/6/8-like_BCD"/>
</dbReference>
<dbReference type="Pfam" id="PF04589">
    <property type="entry name" value="RFX1_trans_act"/>
    <property type="match status" value="1"/>
</dbReference>
<feature type="region of interest" description="Disordered" evidence="6">
    <location>
        <begin position="326"/>
        <end position="345"/>
    </location>
</feature>
<reference evidence="8" key="3">
    <citation type="submission" date="2025-09" db="UniProtKB">
        <authorList>
            <consortium name="Ensembl"/>
        </authorList>
    </citation>
    <scope>IDENTIFICATION</scope>
    <source>
        <strain evidence="8">Guanapo</strain>
    </source>
</reference>
<dbReference type="Pfam" id="PF25340">
    <property type="entry name" value="BCD_RFX"/>
    <property type="match status" value="1"/>
</dbReference>
<keyword evidence="9" id="KW-1185">Reference proteome</keyword>
<keyword evidence="4" id="KW-0804">Transcription</keyword>
<dbReference type="InterPro" id="IPR039779">
    <property type="entry name" value="RFX-like"/>
</dbReference>
<evidence type="ECO:0000256" key="5">
    <source>
        <dbReference type="ARBA" id="ARBA00023242"/>
    </source>
</evidence>
<dbReference type="Pfam" id="PF02257">
    <property type="entry name" value="RFX_DNA_binding"/>
    <property type="match status" value="1"/>
</dbReference>
<name>A0A3P9MWP1_POERE</name>
<reference evidence="9" key="1">
    <citation type="submission" date="2013-11" db="EMBL/GenBank/DDBJ databases">
        <title>The genomic landscape of the Guanapo guppy.</title>
        <authorList>
            <person name="Kuenstner A."/>
            <person name="Dreyer C."/>
        </authorList>
    </citation>
    <scope>NUCLEOTIDE SEQUENCE</scope>
    <source>
        <strain evidence="9">Guanapo</strain>
    </source>
</reference>
<feature type="domain" description="RFX-type winged-helix" evidence="7">
    <location>
        <begin position="354"/>
        <end position="429"/>
    </location>
</feature>
<dbReference type="PANTHER" id="PTHR12619:SF23">
    <property type="entry name" value="MHC CLASS II REGULATORY FACTOR RFX1"/>
    <property type="match status" value="1"/>
</dbReference>
<feature type="region of interest" description="Disordered" evidence="6">
    <location>
        <begin position="836"/>
        <end position="897"/>
    </location>
</feature>
<evidence type="ECO:0000256" key="2">
    <source>
        <dbReference type="ARBA" id="ARBA00023015"/>
    </source>
</evidence>
<dbReference type="SUPFAM" id="SSF46785">
    <property type="entry name" value="Winged helix' DNA-binding domain"/>
    <property type="match status" value="1"/>
</dbReference>
<keyword evidence="5" id="KW-0539">Nucleus</keyword>
<dbReference type="Proteomes" id="UP000242638">
    <property type="component" value="Unassembled WGS sequence"/>
</dbReference>
<dbReference type="GO" id="GO:0000978">
    <property type="term" value="F:RNA polymerase II cis-regulatory region sequence-specific DNA binding"/>
    <property type="evidence" value="ECO:0007669"/>
    <property type="project" value="TreeGrafter"/>
</dbReference>
<evidence type="ECO:0000256" key="4">
    <source>
        <dbReference type="ARBA" id="ARBA00023163"/>
    </source>
</evidence>
<dbReference type="InterPro" id="IPR036388">
    <property type="entry name" value="WH-like_DNA-bd_sf"/>
</dbReference>
<feature type="compositionally biased region" description="Polar residues" evidence="6">
    <location>
        <begin position="14"/>
        <end position="35"/>
    </location>
</feature>
<accession>A0A3P9MWP1</accession>
<dbReference type="InterPro" id="IPR036390">
    <property type="entry name" value="WH_DNA-bd_sf"/>
</dbReference>
<dbReference type="GO" id="GO:0005634">
    <property type="term" value="C:nucleus"/>
    <property type="evidence" value="ECO:0007669"/>
    <property type="project" value="UniProtKB-SubCell"/>
</dbReference>
<dbReference type="PROSITE" id="PS51526">
    <property type="entry name" value="RFX_DBD"/>
    <property type="match status" value="1"/>
</dbReference>
<dbReference type="InterPro" id="IPR003150">
    <property type="entry name" value="DNA-bd_RFX"/>
</dbReference>
<sequence length="897" mass="97422">MATSAYVGEMQPAAQPQGTAVTVTPGQPDTASTPATTPQFLAEIQTAVATPTVVTPTGQTTPTEQVSVVASQKPAAGSQSQTASQVQPAQTQYVTAEIQGSPTQSGNAQSTPQYIVVTVTEGSLHSSDSVSDSSPPPAVVQTGVPTQVVQQVQAAQQRSVVQATSQIAKTEPGPQLSVTNLQPVHITQEVQQQLASVPVQHVYANQVQYVEGGDTNYTTSTIRSSTFPYTETPLYTQSTAAQYYEGQPTSGTQASSPGTSLTVAVTAGATGGVSMFVAQPTTAAGGGATVVAAGGTANGSEEGAGTNGSAVGSYVIQGGYMLGSGSNSSSSSSNGGAAGNSQNYSHSARASPATVQWLLDNYETAEGVSLPRSTLYCHYLLHCQEQKLEPVNAASFGKLIRSVFMGLRTRRLGTRGNSKYHYYGLRIKAGSSLLRLMEDQQHLAMRQQPFSQKQRLKPVHKVEGMTNGTAAGAGQQQQQQQGSGHVDISTQVQQYQQFLDASRSLPEFPDIELHGKSLPEGIELDHIKSFQLLYREHCEAILDVMVNLQFTLVETLWKTFWRFSQSQAGDTPMAVHDESEKRLPKSCLVLLCKYEPVLRWSRDCDNSLYQSLVEILIPDVLRPIPSALTQAIRNFAKSLESWLTNAMMNIPEEMVRIKVTSANAFAQTLRRYTSLNHLAQAARAVLQNTAQINQMLSDLNRVDFANVQEQASWVCRCEDRVVQRLEQDFKLTLQQQNSLEQWAVWLDGVVSQVLKPYQHSPAFPKAAKLFLLKWSFYSSMVIRDLTLRSAASFGSFHLIRLLYDEYMYYLIEHRVAQAKGETPIAVMGEFASLGRGLNQLDPDKEEEEEEDDESEEEGQELTLPADAAVLGEESLEPPAKLARTDQRVLFTTGSADN</sequence>
<evidence type="ECO:0000256" key="1">
    <source>
        <dbReference type="ARBA" id="ARBA00004123"/>
    </source>
</evidence>
<dbReference type="GeneTree" id="ENSGT01050000244879"/>
<protein>
    <submittedName>
        <fullName evidence="8">Regulatory factor X, 1a (influences HLA class II expression)</fullName>
    </submittedName>
</protein>
<dbReference type="AlphaFoldDB" id="A0A3P9MWP1"/>
<dbReference type="Ensembl" id="ENSPRET00000001692.1">
    <property type="protein sequence ID" value="ENSPREP00000001650.1"/>
    <property type="gene ID" value="ENSPREG00000001226.1"/>
</dbReference>
<dbReference type="InterPro" id="IPR007668">
    <property type="entry name" value="RFX1_trans_act"/>
</dbReference>
<feature type="compositionally biased region" description="Low complexity" evidence="6">
    <location>
        <begin position="470"/>
        <end position="482"/>
    </location>
</feature>
<feature type="region of interest" description="Disordered" evidence="6">
    <location>
        <begin position="1"/>
        <end position="35"/>
    </location>
</feature>
<feature type="region of interest" description="Disordered" evidence="6">
    <location>
        <begin position="466"/>
        <end position="486"/>
    </location>
</feature>
<evidence type="ECO:0000256" key="6">
    <source>
        <dbReference type="SAM" id="MobiDB-lite"/>
    </source>
</evidence>
<dbReference type="Gene3D" id="1.10.10.10">
    <property type="entry name" value="Winged helix-like DNA-binding domain superfamily/Winged helix DNA-binding domain"/>
    <property type="match status" value="1"/>
</dbReference>
<organism evidence="8 9">
    <name type="scientific">Poecilia reticulata</name>
    <name type="common">Guppy</name>
    <name type="synonym">Acanthophacelus reticulatus</name>
    <dbReference type="NCBI Taxonomy" id="8081"/>
    <lineage>
        <taxon>Eukaryota</taxon>
        <taxon>Metazoa</taxon>
        <taxon>Chordata</taxon>
        <taxon>Craniata</taxon>
        <taxon>Vertebrata</taxon>
        <taxon>Euteleostomi</taxon>
        <taxon>Actinopterygii</taxon>
        <taxon>Neopterygii</taxon>
        <taxon>Teleostei</taxon>
        <taxon>Neoteleostei</taxon>
        <taxon>Acanthomorphata</taxon>
        <taxon>Ovalentaria</taxon>
        <taxon>Atherinomorphae</taxon>
        <taxon>Cyprinodontiformes</taxon>
        <taxon>Poeciliidae</taxon>
        <taxon>Poeciliinae</taxon>
        <taxon>Poecilia</taxon>
    </lineage>
</organism>
<proteinExistence type="predicted"/>
<keyword evidence="3" id="KW-0238">DNA-binding</keyword>
<evidence type="ECO:0000313" key="9">
    <source>
        <dbReference type="Proteomes" id="UP000242638"/>
    </source>
</evidence>
<evidence type="ECO:0000313" key="8">
    <source>
        <dbReference type="Ensembl" id="ENSPREP00000001650.1"/>
    </source>
</evidence>
<keyword evidence="2" id="KW-0805">Transcription regulation</keyword>
<dbReference type="Bgee" id="ENSPREG00000001226">
    <property type="expression patterns" value="Expressed in head and 1 other cell type or tissue"/>
</dbReference>
<reference evidence="8" key="2">
    <citation type="submission" date="2025-08" db="UniProtKB">
        <authorList>
            <consortium name="Ensembl"/>
        </authorList>
    </citation>
    <scope>IDENTIFICATION</scope>
    <source>
        <strain evidence="8">Guanapo</strain>
    </source>
</reference>
<evidence type="ECO:0000256" key="3">
    <source>
        <dbReference type="ARBA" id="ARBA00023125"/>
    </source>
</evidence>
<feature type="compositionally biased region" description="Low complexity" evidence="6">
    <location>
        <begin position="326"/>
        <end position="341"/>
    </location>
</feature>
<comment type="subcellular location">
    <subcellularLocation>
        <location evidence="1">Nucleus</location>
    </subcellularLocation>
</comment>
<dbReference type="GO" id="GO:0000981">
    <property type="term" value="F:DNA-binding transcription factor activity, RNA polymerase II-specific"/>
    <property type="evidence" value="ECO:0007669"/>
    <property type="project" value="TreeGrafter"/>
</dbReference>
<evidence type="ECO:0000259" key="7">
    <source>
        <dbReference type="PROSITE" id="PS51526"/>
    </source>
</evidence>
<dbReference type="PANTHER" id="PTHR12619">
    <property type="entry name" value="RFX TRANSCRIPTION FACTOR FAMILY"/>
    <property type="match status" value="1"/>
</dbReference>